<evidence type="ECO:0000313" key="3">
    <source>
        <dbReference type="Proteomes" id="UP000185473"/>
    </source>
</evidence>
<organism evidence="2 3">
    <name type="scientific">Weissella jogaejeotgali</name>
    <dbReference type="NCBI Taxonomy" id="1631871"/>
    <lineage>
        <taxon>Bacteria</taxon>
        <taxon>Bacillati</taxon>
        <taxon>Bacillota</taxon>
        <taxon>Bacilli</taxon>
        <taxon>Lactobacillales</taxon>
        <taxon>Lactobacillaceae</taxon>
        <taxon>Weissella</taxon>
    </lineage>
</organism>
<evidence type="ECO:0000256" key="1">
    <source>
        <dbReference type="SAM" id="Phobius"/>
    </source>
</evidence>
<dbReference type="InterPro" id="IPR004316">
    <property type="entry name" value="SWEET_rpt"/>
</dbReference>
<dbReference type="Proteomes" id="UP000185473">
    <property type="component" value="Chromosome"/>
</dbReference>
<dbReference type="RefSeq" id="WP_075269050.1">
    <property type="nucleotide sequence ID" value="NZ_CP014332.1"/>
</dbReference>
<dbReference type="STRING" id="1631871.FOL01_0342"/>
<dbReference type="KEGG" id="wjo:FOL01_0342"/>
<feature type="transmembrane region" description="Helical" evidence="1">
    <location>
        <begin position="21"/>
        <end position="42"/>
    </location>
</feature>
<feature type="transmembrane region" description="Helical" evidence="1">
    <location>
        <begin position="83"/>
        <end position="104"/>
    </location>
</feature>
<dbReference type="Gene3D" id="1.20.1280.290">
    <property type="match status" value="1"/>
</dbReference>
<keyword evidence="1" id="KW-0812">Transmembrane</keyword>
<reference evidence="2 3" key="1">
    <citation type="submission" date="2016-02" db="EMBL/GenBank/DDBJ databases">
        <title>Complete Genome Sequence of Weissella jogaejeotgali FOL01.</title>
        <authorList>
            <person name="Lee J.-H."/>
            <person name="Ku H.-J."/>
        </authorList>
    </citation>
    <scope>NUCLEOTIDE SEQUENCE [LARGE SCALE GENOMIC DNA]</scope>
    <source>
        <strain evidence="2 3">FOL01</strain>
    </source>
</reference>
<name>A0A1L6R9I4_9LACO</name>
<accession>A0A1L6R9I4</accession>
<dbReference type="OrthoDB" id="9794653at2"/>
<dbReference type="EMBL" id="CP014332">
    <property type="protein sequence ID" value="APS41201.1"/>
    <property type="molecule type" value="Genomic_DNA"/>
</dbReference>
<proteinExistence type="predicted"/>
<feature type="transmembrane region" description="Helical" evidence="1">
    <location>
        <begin position="57"/>
        <end position="76"/>
    </location>
</feature>
<protein>
    <submittedName>
        <fullName evidence="2">Membrane protein</fullName>
    </submittedName>
</protein>
<dbReference type="GO" id="GO:0016020">
    <property type="term" value="C:membrane"/>
    <property type="evidence" value="ECO:0007669"/>
    <property type="project" value="InterPro"/>
</dbReference>
<dbReference type="AlphaFoldDB" id="A0A1L6R9I4"/>
<sequence>MDSGTDKSSDRRRFIDLSSRVTIVRLISILATIMCVLMYLSYITEIQSNLAGNPVPLVQPLTMMLDAMLWAGYGWLKKYRDWPLVISNVPGIFLGILTIITIYVH</sequence>
<gene>
    <name evidence="2" type="ORF">FOL01_0342</name>
</gene>
<keyword evidence="1" id="KW-1133">Transmembrane helix</keyword>
<dbReference type="Pfam" id="PF03083">
    <property type="entry name" value="MtN3_slv"/>
    <property type="match status" value="1"/>
</dbReference>
<keyword evidence="3" id="KW-1185">Reference proteome</keyword>
<evidence type="ECO:0000313" key="2">
    <source>
        <dbReference type="EMBL" id="APS41201.1"/>
    </source>
</evidence>
<keyword evidence="1" id="KW-0472">Membrane</keyword>